<keyword evidence="4" id="KW-0812">Transmembrane</keyword>
<evidence type="ECO:0000256" key="5">
    <source>
        <dbReference type="SAM" id="SignalP"/>
    </source>
</evidence>
<name>A0A7R6PNN2_9GAMM</name>
<gene>
    <name evidence="7" type="ORF">AMJAP_3035</name>
</gene>
<dbReference type="SUPFAM" id="SSF53850">
    <property type="entry name" value="Periplasmic binding protein-like II"/>
    <property type="match status" value="2"/>
</dbReference>
<dbReference type="NCBIfam" id="TIGR00254">
    <property type="entry name" value="GGDEF"/>
    <property type="match status" value="1"/>
</dbReference>
<dbReference type="SUPFAM" id="SSF55073">
    <property type="entry name" value="Nucleotide cyclase"/>
    <property type="match status" value="1"/>
</dbReference>
<dbReference type="InterPro" id="IPR001638">
    <property type="entry name" value="Solute-binding_3/MltF_N"/>
</dbReference>
<dbReference type="Pfam" id="PF09084">
    <property type="entry name" value="NMT1"/>
    <property type="match status" value="1"/>
</dbReference>
<sequence length="777" mass="87163">MLSRRIKLFLFILSITLATISQSAEKPTSVSLQLIWKHQFQFAGYYMAKHKGFYREAGIELSIHEFNSNEDPVELVLNGSRDFAVGRSTILSQRIKGAGIVALLATYQNSPLMLLTTAESGISQPSDLLNKRIMMTPDAEKQVELLAMLRQSGVHSGSFTRQEHSFDIDALIEGKTDAMASYISNEPFQMDQLGEQYNILHPKEFGFSMYSDLLFTSESLLENEPALVEAFRQATIEGWLYAFENIEETADLIISEYNSQNRSKSALIFEGNQLAKLAFDNDGNFGSLDHEKLKVMSQLYLLFNFISPGYNIEDFIYQPKVKSQLSLTIKEHLFLATQPTLRLCGDPSRAPYSHLTNGKYEGVGPDYLELIGQRTGLKFKTITHSTWNKAVDAIKKGDCDIISGAMQTPDRAHYMDFSDIYLSLPAVLAVNSTTAEDVSLADLIQAPIAIVAGSSFIEILTSRYPSISIIEVSSVTEGLTLLKDSQVVALLDAPNSISSAISKANLSGIKVIDQVRDNWDISVAISHRFHDTPLLSIINKAIVSFSPEERNAINDRWIKITFVHKTDYTLIWQIFLGISLIFLFLAYRYRVIHLHNRQLKEMARQDQLTGLNNRRVLIEALNEHSTIAARYNRPVSVIFFDLDDFKLINDHFGHFEGDIVLKAIANLLQSHCRLADVYGRWGGEEFLIILPESNLSQATQSAEKIRLALQKYDFDSSIAKTVTGSFGVAQLSPNESINSIIQRVDQALYRAKSAGKNCVRKDVYRKNLAVKEATVDS</sequence>
<dbReference type="Gene3D" id="3.30.70.270">
    <property type="match status" value="1"/>
</dbReference>
<feature type="chain" id="PRO_5033031228" description="diguanylate cyclase" evidence="5">
    <location>
        <begin position="24"/>
        <end position="777"/>
    </location>
</feature>
<reference evidence="7 8" key="1">
    <citation type="journal article" date="2008" name="Int. J. Syst. Evol. Microbiol.">
        <title>Amphritea japonica sp. nov. and Amphritea balenae sp. nov., isolated from the sediment adjacent to sperm whale carcasses off Kagoshima, Japan.</title>
        <authorList>
            <person name="Miyazaki M."/>
            <person name="Nogi Y."/>
            <person name="Fujiwara Y."/>
            <person name="Kawato M."/>
            <person name="Nagahama T."/>
            <person name="Kubokawa K."/>
            <person name="Horikoshi K."/>
        </authorList>
    </citation>
    <scope>NUCLEOTIDE SEQUENCE [LARGE SCALE GENOMIC DNA]</scope>
    <source>
        <strain evidence="7 8">ATCC BAA-1530</strain>
    </source>
</reference>
<accession>A0A7R6PNN2</accession>
<dbReference type="Gene3D" id="3.40.190.10">
    <property type="entry name" value="Periplasmic binding protein-like II"/>
    <property type="match status" value="4"/>
</dbReference>
<evidence type="ECO:0000259" key="6">
    <source>
        <dbReference type="PROSITE" id="PS50887"/>
    </source>
</evidence>
<dbReference type="OrthoDB" id="9180959at2"/>
<dbReference type="EMBL" id="AP014545">
    <property type="protein sequence ID" value="BBB27620.1"/>
    <property type="molecule type" value="Genomic_DNA"/>
</dbReference>
<evidence type="ECO:0000256" key="2">
    <source>
        <dbReference type="ARBA" id="ARBA00012528"/>
    </source>
</evidence>
<keyword evidence="5" id="KW-0732">Signal</keyword>
<keyword evidence="4" id="KW-1133">Transmembrane helix</keyword>
<dbReference type="PANTHER" id="PTHR45138">
    <property type="entry name" value="REGULATORY COMPONENTS OF SENSORY TRANSDUCTION SYSTEM"/>
    <property type="match status" value="1"/>
</dbReference>
<evidence type="ECO:0000256" key="3">
    <source>
        <dbReference type="ARBA" id="ARBA00034247"/>
    </source>
</evidence>
<dbReference type="SMART" id="SM00267">
    <property type="entry name" value="GGDEF"/>
    <property type="match status" value="1"/>
</dbReference>
<dbReference type="KEGG" id="ajp:AMJAP_3035"/>
<dbReference type="CDD" id="cd01949">
    <property type="entry name" value="GGDEF"/>
    <property type="match status" value="1"/>
</dbReference>
<comment type="cofactor">
    <cofactor evidence="1">
        <name>Mg(2+)</name>
        <dbReference type="ChEBI" id="CHEBI:18420"/>
    </cofactor>
</comment>
<dbReference type="GO" id="GO:0052621">
    <property type="term" value="F:diguanylate cyclase activity"/>
    <property type="evidence" value="ECO:0007669"/>
    <property type="project" value="UniProtKB-EC"/>
</dbReference>
<dbReference type="InterPro" id="IPR043128">
    <property type="entry name" value="Rev_trsase/Diguanyl_cyclase"/>
</dbReference>
<feature type="signal peptide" evidence="5">
    <location>
        <begin position="1"/>
        <end position="23"/>
    </location>
</feature>
<dbReference type="Proteomes" id="UP000595663">
    <property type="component" value="Chromosome"/>
</dbReference>
<organism evidence="7 8">
    <name type="scientific">Amphritea japonica ATCC BAA-1530</name>
    <dbReference type="NCBI Taxonomy" id="1278309"/>
    <lineage>
        <taxon>Bacteria</taxon>
        <taxon>Pseudomonadati</taxon>
        <taxon>Pseudomonadota</taxon>
        <taxon>Gammaproteobacteria</taxon>
        <taxon>Oceanospirillales</taxon>
        <taxon>Oceanospirillaceae</taxon>
        <taxon>Amphritea</taxon>
    </lineage>
</organism>
<dbReference type="SMART" id="SM00062">
    <property type="entry name" value="PBPb"/>
    <property type="match status" value="1"/>
</dbReference>
<comment type="catalytic activity">
    <reaction evidence="3">
        <text>2 GTP = 3',3'-c-di-GMP + 2 diphosphate</text>
        <dbReference type="Rhea" id="RHEA:24898"/>
        <dbReference type="ChEBI" id="CHEBI:33019"/>
        <dbReference type="ChEBI" id="CHEBI:37565"/>
        <dbReference type="ChEBI" id="CHEBI:58805"/>
        <dbReference type="EC" id="2.7.7.65"/>
    </reaction>
</comment>
<dbReference type="FunFam" id="3.30.70.270:FF:000001">
    <property type="entry name" value="Diguanylate cyclase domain protein"/>
    <property type="match status" value="1"/>
</dbReference>
<proteinExistence type="predicted"/>
<dbReference type="Pfam" id="PF00990">
    <property type="entry name" value="GGDEF"/>
    <property type="match status" value="1"/>
</dbReference>
<dbReference type="InterPro" id="IPR050469">
    <property type="entry name" value="Diguanylate_Cyclase"/>
</dbReference>
<dbReference type="CDD" id="cd01007">
    <property type="entry name" value="PBP2_BvgS_HisK_like"/>
    <property type="match status" value="1"/>
</dbReference>
<evidence type="ECO:0000313" key="7">
    <source>
        <dbReference type="EMBL" id="BBB27620.1"/>
    </source>
</evidence>
<feature type="domain" description="GGDEF" evidence="6">
    <location>
        <begin position="633"/>
        <end position="764"/>
    </location>
</feature>
<dbReference type="InterPro" id="IPR000160">
    <property type="entry name" value="GGDEF_dom"/>
</dbReference>
<dbReference type="InterPro" id="IPR029787">
    <property type="entry name" value="Nucleotide_cyclase"/>
</dbReference>
<dbReference type="Pfam" id="PF00497">
    <property type="entry name" value="SBP_bac_3"/>
    <property type="match status" value="1"/>
</dbReference>
<keyword evidence="4" id="KW-0472">Membrane</keyword>
<evidence type="ECO:0000256" key="4">
    <source>
        <dbReference type="SAM" id="Phobius"/>
    </source>
</evidence>
<evidence type="ECO:0000256" key="1">
    <source>
        <dbReference type="ARBA" id="ARBA00001946"/>
    </source>
</evidence>
<feature type="transmembrane region" description="Helical" evidence="4">
    <location>
        <begin position="570"/>
        <end position="589"/>
    </location>
</feature>
<dbReference type="RefSeq" id="WP_019623101.1">
    <property type="nucleotide sequence ID" value="NZ_AP014545.1"/>
</dbReference>
<dbReference type="EC" id="2.7.7.65" evidence="2"/>
<dbReference type="AlphaFoldDB" id="A0A7R6PNN2"/>
<keyword evidence="8" id="KW-1185">Reference proteome</keyword>
<dbReference type="PANTHER" id="PTHR45138:SF9">
    <property type="entry name" value="DIGUANYLATE CYCLASE DGCM-RELATED"/>
    <property type="match status" value="1"/>
</dbReference>
<dbReference type="PROSITE" id="PS50887">
    <property type="entry name" value="GGDEF"/>
    <property type="match status" value="1"/>
</dbReference>
<dbReference type="InterPro" id="IPR015168">
    <property type="entry name" value="SsuA/THI5"/>
</dbReference>
<evidence type="ECO:0000313" key="8">
    <source>
        <dbReference type="Proteomes" id="UP000595663"/>
    </source>
</evidence>
<protein>
    <recommendedName>
        <fullName evidence="2">diguanylate cyclase</fullName>
        <ecNumber evidence="2">2.7.7.65</ecNumber>
    </recommendedName>
</protein>